<dbReference type="AlphaFoldDB" id="A0A6N2UTD1"/>
<dbReference type="EMBL" id="CACRSZ010000047">
    <property type="protein sequence ID" value="VYT20537.1"/>
    <property type="molecule type" value="Genomic_DNA"/>
</dbReference>
<accession>A0A6N2UTD1</accession>
<reference evidence="1" key="1">
    <citation type="submission" date="2019-11" db="EMBL/GenBank/DDBJ databases">
        <authorList>
            <person name="Feng L."/>
        </authorList>
    </citation>
    <scope>NUCLEOTIDE SEQUENCE</scope>
    <source>
        <strain evidence="1">BfaecisLFYP10</strain>
    </source>
</reference>
<protein>
    <submittedName>
        <fullName evidence="1">Uncharacterized protein</fullName>
    </submittedName>
</protein>
<name>A0A6N2UTD1_9BACE</name>
<sequence length="350" mass="40477">MELLRNKSKAYADVIFWMNKDNASFHSHCKTDAGGRFYFMLPDSVKLEGKWQLSLSVTEKKKLKHCRIMLDRHFSPVPRSYSYPDLLVKDTVTVLSDEFEDSLKQSFVDEMQYLPQVIIKKQRIRKEISPEFVYDVEKDVNKLMDSGKNYPGTLGEYMENNIPHLRKDSADGPYQYAGKDIVYFFDIQKGSTRYPARGLPPEQMPIENIRQITLYDQYAQLWAVKKIKEEGIEAASPSDIDLPTVASLLHTPVIIMVHPYNDGLHDGYQKGIRHTFYDGYSQVKRFYHIDHSNSVPGDIDFRRTLYWNPEVKTDSQGKAQISFYNNTTCRRMKVSAEGLSDSGIPIITKE</sequence>
<evidence type="ECO:0000313" key="1">
    <source>
        <dbReference type="EMBL" id="VYT20537.1"/>
    </source>
</evidence>
<organism evidence="1">
    <name type="scientific">Bacteroides faecis</name>
    <dbReference type="NCBI Taxonomy" id="674529"/>
    <lineage>
        <taxon>Bacteria</taxon>
        <taxon>Pseudomonadati</taxon>
        <taxon>Bacteroidota</taxon>
        <taxon>Bacteroidia</taxon>
        <taxon>Bacteroidales</taxon>
        <taxon>Bacteroidaceae</taxon>
        <taxon>Bacteroides</taxon>
    </lineage>
</organism>
<proteinExistence type="predicted"/>
<gene>
    <name evidence="1" type="ORF">BFLFYP10_01772</name>
</gene>
<dbReference type="RefSeq" id="WP_234076361.1">
    <property type="nucleotide sequence ID" value="NZ_CABMFH010000001.1"/>
</dbReference>